<organism evidence="6">
    <name type="scientific">candidate division WOR-3 bacterium</name>
    <dbReference type="NCBI Taxonomy" id="2052148"/>
    <lineage>
        <taxon>Bacteria</taxon>
        <taxon>Bacteria division WOR-3</taxon>
    </lineage>
</organism>
<evidence type="ECO:0000256" key="3">
    <source>
        <dbReference type="SAM" id="Phobius"/>
    </source>
</evidence>
<dbReference type="Gene3D" id="2.40.420.20">
    <property type="match status" value="1"/>
</dbReference>
<dbReference type="Gene3D" id="2.40.50.100">
    <property type="match status" value="1"/>
</dbReference>
<proteinExistence type="predicted"/>
<dbReference type="PANTHER" id="PTHR32347:SF14">
    <property type="entry name" value="EFFLUX SYSTEM COMPONENT YKNX-RELATED"/>
    <property type="match status" value="1"/>
</dbReference>
<dbReference type="EMBL" id="DTMQ01000036">
    <property type="protein sequence ID" value="HGE99438.1"/>
    <property type="molecule type" value="Genomic_DNA"/>
</dbReference>
<name>A0A7C3Z3B7_UNCW3</name>
<keyword evidence="2" id="KW-0175">Coiled coil</keyword>
<protein>
    <submittedName>
        <fullName evidence="6">HlyD family efflux transporter periplasmic adaptor subunit</fullName>
    </submittedName>
</protein>
<gene>
    <name evidence="6" type="ORF">ENX07_05135</name>
</gene>
<feature type="transmembrane region" description="Helical" evidence="3">
    <location>
        <begin position="6"/>
        <end position="23"/>
    </location>
</feature>
<reference evidence="6" key="1">
    <citation type="journal article" date="2020" name="mSystems">
        <title>Genome- and Community-Level Interaction Insights into Carbon Utilization and Element Cycling Functions of Hydrothermarchaeota in Hydrothermal Sediment.</title>
        <authorList>
            <person name="Zhou Z."/>
            <person name="Liu Y."/>
            <person name="Xu W."/>
            <person name="Pan J."/>
            <person name="Luo Z.H."/>
            <person name="Li M."/>
        </authorList>
    </citation>
    <scope>NUCLEOTIDE SEQUENCE [LARGE SCALE GENOMIC DNA]</scope>
    <source>
        <strain evidence="6">SpSt-906</strain>
    </source>
</reference>
<dbReference type="AlphaFoldDB" id="A0A7C3Z3B7"/>
<dbReference type="Pfam" id="PF25973">
    <property type="entry name" value="BSH_CzcB"/>
    <property type="match status" value="1"/>
</dbReference>
<dbReference type="PANTHER" id="PTHR32347">
    <property type="entry name" value="EFFLUX SYSTEM COMPONENT YKNX-RELATED"/>
    <property type="match status" value="1"/>
</dbReference>
<evidence type="ECO:0000256" key="1">
    <source>
        <dbReference type="ARBA" id="ARBA00004196"/>
    </source>
</evidence>
<dbReference type="Gene3D" id="2.40.30.170">
    <property type="match status" value="1"/>
</dbReference>
<sequence length="339" mass="37790">MKRGTQIIFILILIGALLGFFFWRKGRNKKSELAQTNLVEVKRGTIEVKVLATGTIKPYTRVEIRSPVNGRVERVEVEEGDRVKTGEILAWISSEDRIALLDAARSALETAQRSKDTNLLKEAKKAYEIAEKAYKPVPLTNSIAGEVISRACEPGQNVTTQNVLFVVSDRLVASVRVDEADIGKIQLGQEALITLDAFPDEPVPARVTKISREAQVISDVVVYEVMVEPSQVPPRWASGMTANVSFFVQKRENVLTLPNSALKERNGEKFAFVLNNNQPEMRKIETGLTDGKITEIREGLKEGDKVLVSSGPPTRIRTQEGERRIQQMMRRIPPPGGFR</sequence>
<keyword evidence="3" id="KW-0472">Membrane</keyword>
<evidence type="ECO:0000259" key="4">
    <source>
        <dbReference type="Pfam" id="PF25967"/>
    </source>
</evidence>
<comment type="subcellular location">
    <subcellularLocation>
        <location evidence="1">Cell envelope</location>
    </subcellularLocation>
</comment>
<feature type="domain" description="Multidrug resistance protein MdtA-like C-terminal permuted SH3" evidence="4">
    <location>
        <begin position="253"/>
        <end position="309"/>
    </location>
</feature>
<dbReference type="InterPro" id="IPR050465">
    <property type="entry name" value="UPF0194_transport"/>
</dbReference>
<evidence type="ECO:0000259" key="5">
    <source>
        <dbReference type="Pfam" id="PF25973"/>
    </source>
</evidence>
<dbReference type="GO" id="GO:0030313">
    <property type="term" value="C:cell envelope"/>
    <property type="evidence" value="ECO:0007669"/>
    <property type="project" value="UniProtKB-SubCell"/>
</dbReference>
<dbReference type="Pfam" id="PF25967">
    <property type="entry name" value="RND-MFP_C"/>
    <property type="match status" value="1"/>
</dbReference>
<evidence type="ECO:0000256" key="2">
    <source>
        <dbReference type="ARBA" id="ARBA00023054"/>
    </source>
</evidence>
<dbReference type="Gene3D" id="1.10.287.470">
    <property type="entry name" value="Helix hairpin bin"/>
    <property type="match status" value="1"/>
</dbReference>
<feature type="domain" description="CzcB-like barrel-sandwich hybrid" evidence="5">
    <location>
        <begin position="62"/>
        <end position="169"/>
    </location>
</feature>
<dbReference type="InterPro" id="IPR058627">
    <property type="entry name" value="MdtA-like_C"/>
</dbReference>
<comment type="caution">
    <text evidence="6">The sequence shown here is derived from an EMBL/GenBank/DDBJ whole genome shotgun (WGS) entry which is preliminary data.</text>
</comment>
<evidence type="ECO:0000313" key="6">
    <source>
        <dbReference type="EMBL" id="HGE99438.1"/>
    </source>
</evidence>
<dbReference type="InterPro" id="IPR058647">
    <property type="entry name" value="BSH_CzcB-like"/>
</dbReference>
<keyword evidence="3" id="KW-0812">Transmembrane</keyword>
<accession>A0A7C3Z3B7</accession>
<dbReference type="SUPFAM" id="SSF111369">
    <property type="entry name" value="HlyD-like secretion proteins"/>
    <property type="match status" value="1"/>
</dbReference>
<keyword evidence="3" id="KW-1133">Transmembrane helix</keyword>